<dbReference type="CDD" id="cd05466">
    <property type="entry name" value="PBP2_LTTR_substrate"/>
    <property type="match status" value="1"/>
</dbReference>
<dbReference type="RefSeq" id="WP_068443538.1">
    <property type="nucleotide sequence ID" value="NZ_CP013862.1"/>
</dbReference>
<evidence type="ECO:0000256" key="2">
    <source>
        <dbReference type="ARBA" id="ARBA00023015"/>
    </source>
</evidence>
<feature type="domain" description="HTH lysR-type" evidence="5">
    <location>
        <begin position="1"/>
        <end position="58"/>
    </location>
</feature>
<dbReference type="GO" id="GO:0032993">
    <property type="term" value="C:protein-DNA complex"/>
    <property type="evidence" value="ECO:0007669"/>
    <property type="project" value="TreeGrafter"/>
</dbReference>
<dbReference type="EMBL" id="CP013862">
    <property type="protein sequence ID" value="ALX48295.1"/>
    <property type="molecule type" value="Genomic_DNA"/>
</dbReference>
<dbReference type="InterPro" id="IPR005119">
    <property type="entry name" value="LysR_subst-bd"/>
</dbReference>
<comment type="similarity">
    <text evidence="1">Belongs to the LysR transcriptional regulatory family.</text>
</comment>
<dbReference type="Gene3D" id="3.40.190.10">
    <property type="entry name" value="Periplasmic binding protein-like II"/>
    <property type="match status" value="2"/>
</dbReference>
<evidence type="ECO:0000313" key="6">
    <source>
        <dbReference type="EMBL" id="ALX48295.1"/>
    </source>
</evidence>
<dbReference type="PANTHER" id="PTHR30346">
    <property type="entry name" value="TRANSCRIPTIONAL DUAL REGULATOR HCAR-RELATED"/>
    <property type="match status" value="1"/>
</dbReference>
<dbReference type="SUPFAM" id="SSF53850">
    <property type="entry name" value="Periplasmic binding protein-like II"/>
    <property type="match status" value="1"/>
</dbReference>
<dbReference type="PROSITE" id="PS50931">
    <property type="entry name" value="HTH_LYSR"/>
    <property type="match status" value="1"/>
</dbReference>
<name>A0A0U4EYB3_9BACI</name>
<keyword evidence="3" id="KW-0238">DNA-binding</keyword>
<dbReference type="SUPFAM" id="SSF46785">
    <property type="entry name" value="Winged helix' DNA-binding domain"/>
    <property type="match status" value="1"/>
</dbReference>
<dbReference type="InterPro" id="IPR036388">
    <property type="entry name" value="WH-like_DNA-bd_sf"/>
</dbReference>
<dbReference type="GO" id="GO:0003700">
    <property type="term" value="F:DNA-binding transcription factor activity"/>
    <property type="evidence" value="ECO:0007669"/>
    <property type="project" value="InterPro"/>
</dbReference>
<proteinExistence type="inferred from homology"/>
<protein>
    <recommendedName>
        <fullName evidence="5">HTH lysR-type domain-containing protein</fullName>
    </recommendedName>
</protein>
<keyword evidence="2" id="KW-0805">Transcription regulation</keyword>
<keyword evidence="4" id="KW-0804">Transcription</keyword>
<dbReference type="PANTHER" id="PTHR30346:SF0">
    <property type="entry name" value="HCA OPERON TRANSCRIPTIONAL ACTIVATOR HCAR"/>
    <property type="match status" value="1"/>
</dbReference>
<evidence type="ECO:0000256" key="1">
    <source>
        <dbReference type="ARBA" id="ARBA00009437"/>
    </source>
</evidence>
<dbReference type="Gene3D" id="1.10.10.10">
    <property type="entry name" value="Winged helix-like DNA-binding domain superfamily/Winged helix DNA-binding domain"/>
    <property type="match status" value="1"/>
</dbReference>
<evidence type="ECO:0000259" key="5">
    <source>
        <dbReference type="PROSITE" id="PS50931"/>
    </source>
</evidence>
<dbReference type="PRINTS" id="PR00039">
    <property type="entry name" value="HTHLYSR"/>
</dbReference>
<organism evidence="6 7">
    <name type="scientific">Lentibacillus amyloliquefaciens</name>
    <dbReference type="NCBI Taxonomy" id="1472767"/>
    <lineage>
        <taxon>Bacteria</taxon>
        <taxon>Bacillati</taxon>
        <taxon>Bacillota</taxon>
        <taxon>Bacilli</taxon>
        <taxon>Bacillales</taxon>
        <taxon>Bacillaceae</taxon>
        <taxon>Lentibacillus</taxon>
    </lineage>
</organism>
<evidence type="ECO:0000313" key="7">
    <source>
        <dbReference type="Proteomes" id="UP000050331"/>
    </source>
</evidence>
<dbReference type="AlphaFoldDB" id="A0A0U4EYB3"/>
<evidence type="ECO:0000256" key="4">
    <source>
        <dbReference type="ARBA" id="ARBA00023163"/>
    </source>
</evidence>
<keyword evidence="7" id="KW-1185">Reference proteome</keyword>
<dbReference type="GO" id="GO:0003677">
    <property type="term" value="F:DNA binding"/>
    <property type="evidence" value="ECO:0007669"/>
    <property type="project" value="UniProtKB-KW"/>
</dbReference>
<dbReference type="OrthoDB" id="9803735at2"/>
<accession>A0A0U4EYB3</accession>
<dbReference type="Pfam" id="PF03466">
    <property type="entry name" value="LysR_substrate"/>
    <property type="match status" value="1"/>
</dbReference>
<sequence>MNLQMLHYFIQVAKEQSLSKAATKLFVSQPALSKQIKKLEGVLGFSVLKRSPKGIELTERGGALFQELEPLFWDVHRTIEKHMNHQTIHLGCTPLESSYYLPRKYLGLQSANVTISDVLDNDKDLIPRLFETKLDAAIIQDIPSYKGLFSQFLFKDQFEAAVPVDHWLANQSKVSIDECLAETLILTPSSTPLYQRVMTLIEKRKVAPKEVIETSWHNVMGFTAAGVGIAFVPGMMATHIELRGVRFLPIADYALTRDLYLFSVNRSILDVLVYTFSA</sequence>
<reference evidence="6 7" key="1">
    <citation type="submission" date="2016-01" db="EMBL/GenBank/DDBJ databases">
        <title>Complete genome sequence of strain Lentibacillus amyloliquefaciens LAM0015T isolated from saline sediment.</title>
        <authorList>
            <person name="Wang J.-L."/>
            <person name="He M.-X."/>
        </authorList>
    </citation>
    <scope>NUCLEOTIDE SEQUENCE [LARGE SCALE GENOMIC DNA]</scope>
    <source>
        <strain evidence="6 7">LAM0015</strain>
    </source>
</reference>
<dbReference type="FunFam" id="1.10.10.10:FF:000001">
    <property type="entry name" value="LysR family transcriptional regulator"/>
    <property type="match status" value="1"/>
</dbReference>
<evidence type="ECO:0000256" key="3">
    <source>
        <dbReference type="ARBA" id="ARBA00023125"/>
    </source>
</evidence>
<dbReference type="InterPro" id="IPR036390">
    <property type="entry name" value="WH_DNA-bd_sf"/>
</dbReference>
<dbReference type="KEGG" id="lao:AOX59_06545"/>
<dbReference type="Pfam" id="PF00126">
    <property type="entry name" value="HTH_1"/>
    <property type="match status" value="1"/>
</dbReference>
<dbReference type="InterPro" id="IPR000847">
    <property type="entry name" value="LysR_HTH_N"/>
</dbReference>
<dbReference type="Proteomes" id="UP000050331">
    <property type="component" value="Chromosome"/>
</dbReference>
<gene>
    <name evidence="6" type="ORF">AOX59_06545</name>
</gene>